<dbReference type="InterPro" id="IPR004853">
    <property type="entry name" value="Sugar_P_trans_dom"/>
</dbReference>
<proteinExistence type="inferred from homology"/>
<sequence>MHTSLLSGSRNADVEAQAGTETSHPRNVKPSTETEYTVPMGKKLAYLGTYFMLNLTLTIYNKAVLGRLSFPWLLTALHTSSASIGCGILLLRGSFTLTKLTPRENMILAMFSFLFTLNVAMSNVSLNMVSVPFHQIMRSTCPVATILLYRTVYSRTYSTSTYLSMIPLIFGVGLATYGDYQFTTLGFVATMVGVILAAVKTIVTNRLLTGSLKLPALELLLRMSPLAAIQSLLCAVLKGEMSSFASATTSGEVTTYTAIALLGNGLLAFFLNVSSFQTNKLAGALTISVCGNVKQCLTIIIGITLFNVKVGPLNGIGMAIALAGAAWYSKVELDSKGEKNSKLSNPPAQGGSAIQEVKIKTLGGHPTSSLTLLPILDIRHITGNFYSLVLLRLEIPGI</sequence>
<dbReference type="GO" id="GO:0005789">
    <property type="term" value="C:endoplasmic reticulum membrane"/>
    <property type="evidence" value="ECO:0007669"/>
    <property type="project" value="UniProtKB-SubCell"/>
</dbReference>
<evidence type="ECO:0000256" key="9">
    <source>
        <dbReference type="SAM" id="Phobius"/>
    </source>
</evidence>
<evidence type="ECO:0000256" key="5">
    <source>
        <dbReference type="ARBA" id="ARBA00022692"/>
    </source>
</evidence>
<keyword evidence="5 9" id="KW-0812">Transmembrane</keyword>
<keyword evidence="12" id="KW-1185">Reference proteome</keyword>
<dbReference type="AlphaFoldDB" id="A0A6G1G7N2"/>
<evidence type="ECO:0000256" key="4">
    <source>
        <dbReference type="ARBA" id="ARBA00011182"/>
    </source>
</evidence>
<evidence type="ECO:0000313" key="13">
    <source>
        <dbReference type="RefSeq" id="XP_033535699.1"/>
    </source>
</evidence>
<dbReference type="OrthoDB" id="10261634at2759"/>
<evidence type="ECO:0000313" key="12">
    <source>
        <dbReference type="Proteomes" id="UP000504638"/>
    </source>
</evidence>
<feature type="transmembrane region" description="Helical" evidence="9">
    <location>
        <begin position="44"/>
        <end position="60"/>
    </location>
</feature>
<evidence type="ECO:0000256" key="2">
    <source>
        <dbReference type="ARBA" id="ARBA00004477"/>
    </source>
</evidence>
<dbReference type="Pfam" id="PF03151">
    <property type="entry name" value="TPT"/>
    <property type="match status" value="1"/>
</dbReference>
<evidence type="ECO:0000256" key="3">
    <source>
        <dbReference type="ARBA" id="ARBA00010425"/>
    </source>
</evidence>
<name>A0A6G1G7N2_9PEZI</name>
<organism evidence="11">
    <name type="scientific">Eremomyces bilateralis CBS 781.70</name>
    <dbReference type="NCBI Taxonomy" id="1392243"/>
    <lineage>
        <taxon>Eukaryota</taxon>
        <taxon>Fungi</taxon>
        <taxon>Dikarya</taxon>
        <taxon>Ascomycota</taxon>
        <taxon>Pezizomycotina</taxon>
        <taxon>Dothideomycetes</taxon>
        <taxon>Dothideomycetes incertae sedis</taxon>
        <taxon>Eremomycetales</taxon>
        <taxon>Eremomycetaceae</taxon>
        <taxon>Eremomyces</taxon>
    </lineage>
</organism>
<feature type="transmembrane region" description="Helical" evidence="9">
    <location>
        <begin position="161"/>
        <end position="178"/>
    </location>
</feature>
<evidence type="ECO:0000256" key="1">
    <source>
        <dbReference type="ARBA" id="ARBA00003420"/>
    </source>
</evidence>
<dbReference type="EMBL" id="ML975154">
    <property type="protein sequence ID" value="KAF1814068.1"/>
    <property type="molecule type" value="Genomic_DNA"/>
</dbReference>
<feature type="transmembrane region" description="Helical" evidence="9">
    <location>
        <begin position="285"/>
        <end position="306"/>
    </location>
</feature>
<feature type="transmembrane region" description="Helical" evidence="9">
    <location>
        <begin position="312"/>
        <end position="329"/>
    </location>
</feature>
<protein>
    <submittedName>
        <fullName evidence="11 13">TPT-domain-containing protein</fullName>
    </submittedName>
</protein>
<evidence type="ECO:0000256" key="8">
    <source>
        <dbReference type="SAM" id="MobiDB-lite"/>
    </source>
</evidence>
<evidence type="ECO:0000313" key="11">
    <source>
        <dbReference type="EMBL" id="KAF1814068.1"/>
    </source>
</evidence>
<feature type="transmembrane region" description="Helical" evidence="9">
    <location>
        <begin position="253"/>
        <end position="273"/>
    </location>
</feature>
<feature type="transmembrane region" description="Helical" evidence="9">
    <location>
        <begin position="72"/>
        <end position="95"/>
    </location>
</feature>
<reference evidence="11 13" key="1">
    <citation type="submission" date="2020-01" db="EMBL/GenBank/DDBJ databases">
        <authorList>
            <consortium name="DOE Joint Genome Institute"/>
            <person name="Haridas S."/>
            <person name="Albert R."/>
            <person name="Binder M."/>
            <person name="Bloem J."/>
            <person name="Labutti K."/>
            <person name="Salamov A."/>
            <person name="Andreopoulos B."/>
            <person name="Baker S.E."/>
            <person name="Barry K."/>
            <person name="Bills G."/>
            <person name="Bluhm B.H."/>
            <person name="Cannon C."/>
            <person name="Castanera R."/>
            <person name="Culley D.E."/>
            <person name="Daum C."/>
            <person name="Ezra D."/>
            <person name="Gonzalez J.B."/>
            <person name="Henrissat B."/>
            <person name="Kuo A."/>
            <person name="Liang C."/>
            <person name="Lipzen A."/>
            <person name="Lutzoni F."/>
            <person name="Magnuson J."/>
            <person name="Mondo S."/>
            <person name="Nolan M."/>
            <person name="Ohm R."/>
            <person name="Pangilinan J."/>
            <person name="Park H.-J."/>
            <person name="Ramirez L."/>
            <person name="Alfaro M."/>
            <person name="Sun H."/>
            <person name="Tritt A."/>
            <person name="Yoshinaga Y."/>
            <person name="Zwiers L.-H."/>
            <person name="Turgeon B.G."/>
            <person name="Goodwin S.B."/>
            <person name="Spatafora J.W."/>
            <person name="Crous P.W."/>
            <person name="Grigoriev I.V."/>
        </authorList>
    </citation>
    <scope>NUCLEOTIDE SEQUENCE</scope>
    <source>
        <strain evidence="11 13">CBS 781.70</strain>
    </source>
</reference>
<accession>A0A6G1G7N2</accession>
<evidence type="ECO:0000256" key="6">
    <source>
        <dbReference type="ARBA" id="ARBA00022989"/>
    </source>
</evidence>
<feature type="compositionally biased region" description="Polar residues" evidence="8">
    <location>
        <begin position="1"/>
        <end position="10"/>
    </location>
</feature>
<feature type="region of interest" description="Disordered" evidence="8">
    <location>
        <begin position="1"/>
        <end position="34"/>
    </location>
</feature>
<reference evidence="13" key="2">
    <citation type="submission" date="2020-04" db="EMBL/GenBank/DDBJ databases">
        <authorList>
            <consortium name="NCBI Genome Project"/>
        </authorList>
    </citation>
    <scope>NUCLEOTIDE SEQUENCE</scope>
    <source>
        <strain evidence="13">CBS 781.70</strain>
    </source>
</reference>
<comment type="subunit">
    <text evidence="4">Homooligomer.</text>
</comment>
<comment type="function">
    <text evidence="1">Involved in the import of GDP-mannose from the cytoplasm into the Golgi lumen.</text>
</comment>
<evidence type="ECO:0000256" key="7">
    <source>
        <dbReference type="ARBA" id="ARBA00023136"/>
    </source>
</evidence>
<comment type="subcellular location">
    <subcellularLocation>
        <location evidence="2">Endoplasmic reticulum membrane</location>
        <topology evidence="2">Multi-pass membrane protein</topology>
    </subcellularLocation>
</comment>
<dbReference type="RefSeq" id="XP_033535699.1">
    <property type="nucleotide sequence ID" value="XM_033680654.1"/>
</dbReference>
<dbReference type="GeneID" id="54421224"/>
<dbReference type="Proteomes" id="UP000504638">
    <property type="component" value="Unplaced"/>
</dbReference>
<gene>
    <name evidence="11 13" type="ORF">P152DRAFT_465783</name>
</gene>
<feature type="domain" description="Sugar phosphate transporter" evidence="10">
    <location>
        <begin position="44"/>
        <end position="329"/>
    </location>
</feature>
<comment type="similarity">
    <text evidence="3">Belongs to the TPT transporter family. SLC35D subfamily.</text>
</comment>
<evidence type="ECO:0000259" key="10">
    <source>
        <dbReference type="Pfam" id="PF03151"/>
    </source>
</evidence>
<reference evidence="13" key="3">
    <citation type="submission" date="2025-04" db="UniProtKB">
        <authorList>
            <consortium name="RefSeq"/>
        </authorList>
    </citation>
    <scope>IDENTIFICATION</scope>
    <source>
        <strain evidence="13">CBS 781.70</strain>
    </source>
</reference>
<keyword evidence="6 9" id="KW-1133">Transmembrane helix</keyword>
<dbReference type="InterPro" id="IPR050186">
    <property type="entry name" value="TPT_transporter"/>
</dbReference>
<keyword evidence="7 9" id="KW-0472">Membrane</keyword>
<dbReference type="PANTHER" id="PTHR11132">
    <property type="entry name" value="SOLUTE CARRIER FAMILY 35"/>
    <property type="match status" value="1"/>
</dbReference>
<feature type="transmembrane region" description="Helical" evidence="9">
    <location>
        <begin position="184"/>
        <end position="203"/>
    </location>
</feature>
<feature type="transmembrane region" description="Helical" evidence="9">
    <location>
        <begin position="107"/>
        <end position="126"/>
    </location>
</feature>